<dbReference type="EMBL" id="JANBQF010001546">
    <property type="protein sequence ID" value="KAJ1996988.1"/>
    <property type="molecule type" value="Genomic_DNA"/>
</dbReference>
<reference evidence="2" key="1">
    <citation type="submission" date="2022-07" db="EMBL/GenBank/DDBJ databases">
        <title>Phylogenomic reconstructions and comparative analyses of Kickxellomycotina fungi.</title>
        <authorList>
            <person name="Reynolds N.K."/>
            <person name="Stajich J.E."/>
            <person name="Barry K."/>
            <person name="Grigoriev I.V."/>
            <person name="Crous P."/>
            <person name="Smith M.E."/>
        </authorList>
    </citation>
    <scope>NUCLEOTIDE SEQUENCE</scope>
    <source>
        <strain evidence="2">IMI 214461</strain>
    </source>
</reference>
<feature type="compositionally biased region" description="Polar residues" evidence="1">
    <location>
        <begin position="72"/>
        <end position="84"/>
    </location>
</feature>
<name>A0A9W8BD89_9FUNG</name>
<comment type="caution">
    <text evidence="2">The sequence shown here is derived from an EMBL/GenBank/DDBJ whole genome shotgun (WGS) entry which is preliminary data.</text>
</comment>
<dbReference type="OrthoDB" id="10006572at2759"/>
<feature type="compositionally biased region" description="Low complexity" evidence="1">
    <location>
        <begin position="27"/>
        <end position="41"/>
    </location>
</feature>
<dbReference type="AlphaFoldDB" id="A0A9W8BD89"/>
<feature type="region of interest" description="Disordered" evidence="1">
    <location>
        <begin position="1"/>
        <end position="84"/>
    </location>
</feature>
<evidence type="ECO:0000313" key="2">
    <source>
        <dbReference type="EMBL" id="KAJ1996988.1"/>
    </source>
</evidence>
<organism evidence="2 3">
    <name type="scientific">Coemansia thaxteri</name>
    <dbReference type="NCBI Taxonomy" id="2663907"/>
    <lineage>
        <taxon>Eukaryota</taxon>
        <taxon>Fungi</taxon>
        <taxon>Fungi incertae sedis</taxon>
        <taxon>Zoopagomycota</taxon>
        <taxon>Kickxellomycotina</taxon>
        <taxon>Kickxellomycetes</taxon>
        <taxon>Kickxellales</taxon>
        <taxon>Kickxellaceae</taxon>
        <taxon>Coemansia</taxon>
    </lineage>
</organism>
<evidence type="ECO:0000313" key="3">
    <source>
        <dbReference type="Proteomes" id="UP001150907"/>
    </source>
</evidence>
<proteinExistence type="predicted"/>
<gene>
    <name evidence="2" type="ORF">H4R26_005994</name>
</gene>
<dbReference type="Proteomes" id="UP001150907">
    <property type="component" value="Unassembled WGS sequence"/>
</dbReference>
<accession>A0A9W8BD89</accession>
<keyword evidence="3" id="KW-1185">Reference proteome</keyword>
<protein>
    <submittedName>
        <fullName evidence="2">Uncharacterized protein</fullName>
    </submittedName>
</protein>
<evidence type="ECO:0000256" key="1">
    <source>
        <dbReference type="SAM" id="MobiDB-lite"/>
    </source>
</evidence>
<sequence length="183" mass="18916">MIAISNPARSDSVEPGDISLSPARVLSAHSATDSTTDASNTGSRVEDYLPFDVQGRRSGGARTSKAAKDIRSSPSCALSMHSTSRASDATLAARGSSGGPATKGQADSGIANSLCQHEAAEVPGFGSSSPVIDWLRTLNSMLDSQDIDPRLFVDGTCSALPTSEDIDGHAWLSILAQQHTSAE</sequence>